<feature type="region of interest" description="Disordered" evidence="1">
    <location>
        <begin position="206"/>
        <end position="426"/>
    </location>
</feature>
<protein>
    <recommendedName>
        <fullName evidence="2">NAC-A/B domain-containing protein</fullName>
    </recommendedName>
</protein>
<dbReference type="SMART" id="SM01407">
    <property type="entry name" value="NAC"/>
    <property type="match status" value="1"/>
</dbReference>
<dbReference type="Pfam" id="PF01849">
    <property type="entry name" value="NAC"/>
    <property type="match status" value="1"/>
</dbReference>
<keyword evidence="4" id="KW-1185">Reference proteome</keyword>
<evidence type="ECO:0000313" key="3">
    <source>
        <dbReference type="Ensembl" id="ENSANIP00000016255.1"/>
    </source>
</evidence>
<sequence length="922" mass="96790">MVPLVTPSPSNEPATAATDLAPLVTPSLPDEPDSAATDPDLAPLVTPSRPAGVAAPSPPPQDASPRDADEEPLDGAASASESPEPPVTACPSARETMARPPGDISEAPEEWDAATASSEESSPELLDTSRSRTDSSFFTAPEDSAGEAAAPPRPPSSEEEEEEEDAARRCLALCLPASPPAVPPLIFTASEREVYVGAPPSPLELLQPPGAFSESGAAWQSQEDRQRVTAMLQGSFGDLPAPRLLPRPLEPPEVLAEPPLSPPGDGGTEEPPTPQEPLTPRPGDEPLSQTAGETDAKVLGEGGPPSPPSEPPAPPQQQEEEEAMAGAPSSPQPAPGAGEAEDAQPEPVGEAVPQAPPEPPSPPPAPRPPLPKVSQVPPLAVAPPPSPCPDPTRGPQDTSGLPAGEERPSVLPPSRKHLEGKIYPPPTPTHPSPWGWGGLHPLVGCWGSLLGVLGWLMGVSRLDLTPMGRDFGGHDQLSPHPPPVAPMTTPLPPWGVVWDWGGHHPLVGCWGPSLEGPRVGDGGEQAGFDPMGGDFGEHHHPTSPCCPHSHPPHHHHGVLCGAGVGITHWWGAGGPLWGVPGWAMGVSRLVLTLWEGILGGTTSSAPPPLPAAPQPSPRKEKEARGRQAGTGSAGSRGPPRGSLQSESSSSSEAEAPYPCPEIQRLREAAGIALRQDKQPPAPRRCEANHKGEREEGPCGVPPAPNFFGGWGVRGVPISIPPFCLAAGSCNESESNDESIPELEEPEGSEPQPTQTQAQLTHSLGTGEETVSKAKQSRSEKKARKAMSKLGLRQIHGVTRITIRKSKNILFVITKPDVFKSPASDIYIVFGEAKIEDLSQQVHKAAAEKFKVPMEHSPLITETAPTLTIKEESEEEEEVDETGLEVRDIELVMAQANVSRPKAVRALRHNNNDIVNAIMELTM</sequence>
<dbReference type="InterPro" id="IPR044034">
    <property type="entry name" value="NAC-like_UBA"/>
</dbReference>
<feature type="region of interest" description="Disordered" evidence="1">
    <location>
        <begin position="601"/>
        <end position="657"/>
    </location>
</feature>
<feature type="region of interest" description="Disordered" evidence="1">
    <location>
        <begin position="1"/>
        <end position="169"/>
    </location>
</feature>
<evidence type="ECO:0000259" key="2">
    <source>
        <dbReference type="PROSITE" id="PS51151"/>
    </source>
</evidence>
<dbReference type="Gene3D" id="1.10.8.10">
    <property type="entry name" value="DNA helicase RuvA subunit, C-terminal domain"/>
    <property type="match status" value="1"/>
</dbReference>
<feature type="compositionally biased region" description="Basic and acidic residues" evidence="1">
    <location>
        <begin position="683"/>
        <end position="696"/>
    </location>
</feature>
<dbReference type="Ensembl" id="ENSANIT00000016814.1">
    <property type="protein sequence ID" value="ENSANIP00000016255.1"/>
    <property type="gene ID" value="ENSANIG00000011062.1"/>
</dbReference>
<feature type="compositionally biased region" description="Polar residues" evidence="1">
    <location>
        <begin position="750"/>
        <end position="763"/>
    </location>
</feature>
<feature type="compositionally biased region" description="Low complexity" evidence="1">
    <location>
        <begin position="113"/>
        <end position="126"/>
    </location>
</feature>
<dbReference type="InterPro" id="IPR038187">
    <property type="entry name" value="NAC_A/B_dom_sf"/>
</dbReference>
<dbReference type="Pfam" id="PF19026">
    <property type="entry name" value="UBA_HYPK"/>
    <property type="match status" value="1"/>
</dbReference>
<feature type="compositionally biased region" description="Pro residues" evidence="1">
    <location>
        <begin position="304"/>
        <end position="315"/>
    </location>
</feature>
<dbReference type="FunFam" id="1.10.8.10:FF:000006">
    <property type="entry name" value="Putative nascent polypeptide-associated complex subunit alpha"/>
    <property type="match status" value="1"/>
</dbReference>
<feature type="compositionally biased region" description="Low complexity" evidence="1">
    <location>
        <begin position="629"/>
        <end position="655"/>
    </location>
</feature>
<proteinExistence type="predicted"/>
<organism evidence="3 4">
    <name type="scientific">Accipiter nisus</name>
    <name type="common">Eurasian sparrowhawk</name>
    <dbReference type="NCBI Taxonomy" id="211598"/>
    <lineage>
        <taxon>Eukaryota</taxon>
        <taxon>Metazoa</taxon>
        <taxon>Chordata</taxon>
        <taxon>Craniata</taxon>
        <taxon>Vertebrata</taxon>
        <taxon>Euteleostomi</taxon>
        <taxon>Archelosauria</taxon>
        <taxon>Archosauria</taxon>
        <taxon>Dinosauria</taxon>
        <taxon>Saurischia</taxon>
        <taxon>Theropoda</taxon>
        <taxon>Coelurosauria</taxon>
        <taxon>Aves</taxon>
        <taxon>Neognathae</taxon>
        <taxon>Neoaves</taxon>
        <taxon>Telluraves</taxon>
        <taxon>Accipitrimorphae</taxon>
        <taxon>Accipitriformes</taxon>
        <taxon>Accipitridae</taxon>
        <taxon>Accipitrinae</taxon>
        <taxon>Accipiter</taxon>
    </lineage>
</organism>
<feature type="compositionally biased region" description="Pro residues" evidence="1">
    <location>
        <begin position="271"/>
        <end position="280"/>
    </location>
</feature>
<feature type="compositionally biased region" description="Acidic residues" evidence="1">
    <location>
        <begin position="733"/>
        <end position="747"/>
    </location>
</feature>
<feature type="compositionally biased region" description="Pro residues" evidence="1">
    <location>
        <begin position="605"/>
        <end position="616"/>
    </location>
</feature>
<feature type="domain" description="NAC-A/B" evidence="2">
    <location>
        <begin position="776"/>
        <end position="841"/>
    </location>
</feature>
<feature type="region of interest" description="Disordered" evidence="1">
    <location>
        <begin position="673"/>
        <end position="699"/>
    </location>
</feature>
<reference evidence="3" key="2">
    <citation type="submission" date="2025-09" db="UniProtKB">
        <authorList>
            <consortium name="Ensembl"/>
        </authorList>
    </citation>
    <scope>IDENTIFICATION</scope>
</reference>
<dbReference type="CDD" id="cd22054">
    <property type="entry name" value="NAC_NACA"/>
    <property type="match status" value="1"/>
</dbReference>
<feature type="compositionally biased region" description="Pro residues" evidence="1">
    <location>
        <begin position="354"/>
        <end position="371"/>
    </location>
</feature>
<dbReference type="AlphaFoldDB" id="A0A8B9MZD0"/>
<feature type="region of interest" description="Disordered" evidence="1">
    <location>
        <begin position="729"/>
        <end position="787"/>
    </location>
</feature>
<dbReference type="PROSITE" id="PS51151">
    <property type="entry name" value="NAC_AB"/>
    <property type="match status" value="1"/>
</dbReference>
<evidence type="ECO:0000313" key="4">
    <source>
        <dbReference type="Proteomes" id="UP000694541"/>
    </source>
</evidence>
<dbReference type="Gene3D" id="2.20.70.30">
    <property type="entry name" value="Nascent polypeptide-associated complex domain"/>
    <property type="match status" value="1"/>
</dbReference>
<name>A0A8B9MZD0_9AVES</name>
<dbReference type="InterPro" id="IPR016641">
    <property type="entry name" value="EGD2/NACA0like"/>
</dbReference>
<dbReference type="GO" id="GO:0005854">
    <property type="term" value="C:nascent polypeptide-associated complex"/>
    <property type="evidence" value="ECO:0007669"/>
    <property type="project" value="InterPro"/>
</dbReference>
<dbReference type="CDD" id="cd14416">
    <property type="entry name" value="UBA_NACAD"/>
    <property type="match status" value="1"/>
</dbReference>
<reference evidence="3" key="1">
    <citation type="submission" date="2025-08" db="UniProtKB">
        <authorList>
            <consortium name="Ensembl"/>
        </authorList>
    </citation>
    <scope>IDENTIFICATION</scope>
</reference>
<dbReference type="PANTHER" id="PTHR21713">
    <property type="entry name" value="NASCENT POLYPEPTIDE ASSOCIATED COMPLEX ALPHA SUBUNIT-RELATED"/>
    <property type="match status" value="1"/>
</dbReference>
<dbReference type="InterPro" id="IPR002715">
    <property type="entry name" value="Nas_poly-pep-assoc_cplx_dom"/>
</dbReference>
<evidence type="ECO:0000256" key="1">
    <source>
        <dbReference type="SAM" id="MobiDB-lite"/>
    </source>
</evidence>
<feature type="compositionally biased region" description="Pro residues" evidence="1">
    <location>
        <begin position="380"/>
        <end position="392"/>
    </location>
</feature>
<dbReference type="Proteomes" id="UP000694541">
    <property type="component" value="Unplaced"/>
</dbReference>
<accession>A0A8B9MZD0</accession>
<dbReference type="InterPro" id="IPR041907">
    <property type="entry name" value="NACAD_UBA"/>
</dbReference>
<dbReference type="FunFam" id="2.20.70.30:FF:000002">
    <property type="entry name" value="Nascent polypeptide-associated complex (NAC), alpha subunit"/>
    <property type="match status" value="1"/>
</dbReference>